<evidence type="ECO:0000313" key="1">
    <source>
        <dbReference type="EMBL" id="MBB4145929.1"/>
    </source>
</evidence>
<sequence>MNRKAGKGRNCLISQKHYWSLVSDVFAAITEMLAKYLGP</sequence>
<organism evidence="1 2">
    <name type="scientific">Rhizobium rhizoryzae</name>
    <dbReference type="NCBI Taxonomy" id="451876"/>
    <lineage>
        <taxon>Bacteria</taxon>
        <taxon>Pseudomonadati</taxon>
        <taxon>Pseudomonadota</taxon>
        <taxon>Alphaproteobacteria</taxon>
        <taxon>Hyphomicrobiales</taxon>
        <taxon>Rhizobiaceae</taxon>
        <taxon>Rhizobium/Agrobacterium group</taxon>
        <taxon>Rhizobium</taxon>
    </lineage>
</organism>
<accession>A0A7W6LK87</accession>
<evidence type="ECO:0000313" key="2">
    <source>
        <dbReference type="Proteomes" id="UP000519897"/>
    </source>
</evidence>
<protein>
    <submittedName>
        <fullName evidence="1">Uncharacterized protein</fullName>
    </submittedName>
</protein>
<comment type="caution">
    <text evidence="1">The sequence shown here is derived from an EMBL/GenBank/DDBJ whole genome shotgun (WGS) entry which is preliminary data.</text>
</comment>
<dbReference type="Proteomes" id="UP000519897">
    <property type="component" value="Unassembled WGS sequence"/>
</dbReference>
<keyword evidence="2" id="KW-1185">Reference proteome</keyword>
<dbReference type="EMBL" id="JACIEC010000014">
    <property type="protein sequence ID" value="MBB4145929.1"/>
    <property type="molecule type" value="Genomic_DNA"/>
</dbReference>
<reference evidence="1 2" key="1">
    <citation type="submission" date="2020-08" db="EMBL/GenBank/DDBJ databases">
        <title>Genomic Encyclopedia of Type Strains, Phase IV (KMG-IV): sequencing the most valuable type-strain genomes for metagenomic binning, comparative biology and taxonomic classification.</title>
        <authorList>
            <person name="Goeker M."/>
        </authorList>
    </citation>
    <scope>NUCLEOTIDE SEQUENCE [LARGE SCALE GENOMIC DNA]</scope>
    <source>
        <strain evidence="1 2">DSM 29514</strain>
    </source>
</reference>
<proteinExistence type="predicted"/>
<gene>
    <name evidence="1" type="ORF">GGQ72_004495</name>
</gene>
<name>A0A7W6LK87_9HYPH</name>
<dbReference type="AlphaFoldDB" id="A0A7W6LK87"/>